<keyword evidence="4" id="KW-1185">Reference proteome</keyword>
<organism evidence="3 4">
    <name type="scientific">Rhizobium skierniewicense</name>
    <dbReference type="NCBI Taxonomy" id="984260"/>
    <lineage>
        <taxon>Bacteria</taxon>
        <taxon>Pseudomonadati</taxon>
        <taxon>Pseudomonadota</taxon>
        <taxon>Alphaproteobacteria</taxon>
        <taxon>Hyphomicrobiales</taxon>
        <taxon>Rhizobiaceae</taxon>
        <taxon>Rhizobium/Agrobacterium group</taxon>
        <taxon>Rhizobium</taxon>
    </lineage>
</organism>
<evidence type="ECO:0000313" key="4">
    <source>
        <dbReference type="Proteomes" id="UP000565286"/>
    </source>
</evidence>
<evidence type="ECO:0000259" key="2">
    <source>
        <dbReference type="Pfam" id="PF03869"/>
    </source>
</evidence>
<dbReference type="Proteomes" id="UP000565286">
    <property type="component" value="Unassembled WGS sequence"/>
</dbReference>
<feature type="compositionally biased region" description="Acidic residues" evidence="1">
    <location>
        <begin position="157"/>
        <end position="170"/>
    </location>
</feature>
<dbReference type="SUPFAM" id="SSF47598">
    <property type="entry name" value="Ribbon-helix-helix"/>
    <property type="match status" value="1"/>
</dbReference>
<dbReference type="Pfam" id="PF03869">
    <property type="entry name" value="Arc"/>
    <property type="match status" value="1"/>
</dbReference>
<feature type="domain" description="Arc-like DNA binding" evidence="2">
    <location>
        <begin position="12"/>
        <end position="49"/>
    </location>
</feature>
<gene>
    <name evidence="3" type="ORF">GGQ73_000681</name>
</gene>
<name>A0A7W6C4P6_9HYPH</name>
<dbReference type="Gene3D" id="1.10.1220.10">
    <property type="entry name" value="Met repressor-like"/>
    <property type="match status" value="1"/>
</dbReference>
<feature type="region of interest" description="Disordered" evidence="1">
    <location>
        <begin position="156"/>
        <end position="177"/>
    </location>
</feature>
<dbReference type="EMBL" id="JACIDV010000002">
    <property type="protein sequence ID" value="MBB3944756.1"/>
    <property type="molecule type" value="Genomic_DNA"/>
</dbReference>
<dbReference type="GO" id="GO:0003677">
    <property type="term" value="F:DNA binding"/>
    <property type="evidence" value="ECO:0007669"/>
    <property type="project" value="InterPro"/>
</dbReference>
<comment type="caution">
    <text evidence="3">The sequence shown here is derived from an EMBL/GenBank/DDBJ whole genome shotgun (WGS) entry which is preliminary data.</text>
</comment>
<dbReference type="GO" id="GO:0006355">
    <property type="term" value="P:regulation of DNA-templated transcription"/>
    <property type="evidence" value="ECO:0007669"/>
    <property type="project" value="InterPro"/>
</dbReference>
<evidence type="ECO:0000313" key="3">
    <source>
        <dbReference type="EMBL" id="MBB3944756.1"/>
    </source>
</evidence>
<evidence type="ECO:0000256" key="1">
    <source>
        <dbReference type="SAM" id="MobiDB-lite"/>
    </source>
</evidence>
<accession>A0A7W6C4P6</accession>
<proteinExistence type="predicted"/>
<dbReference type="AlphaFoldDB" id="A0A7W6C4P6"/>
<dbReference type="InterPro" id="IPR010985">
    <property type="entry name" value="Ribbon_hlx_hlx"/>
</dbReference>
<sequence length="206" mass="23322">MSIKKPADEKVSNVPPFGLRLLPELKDKIAKAASENNRSMNAEIVARLTLTLEETIWERQKFIDTLNFKQHMLEKAGHMLFRNIAEMRALKNNLEYETALRISQSNTVAALCHAILDSDAEGRLKETADFVLSAAINPDTVTDMDALQEMLDRELGDSDDVPADWEDSLSDEDKKNLNEAKMFVARDGDVELNRLGNRPRKQKPKK</sequence>
<reference evidence="3 4" key="1">
    <citation type="submission" date="2020-08" db="EMBL/GenBank/DDBJ databases">
        <title>Genomic Encyclopedia of Type Strains, Phase IV (KMG-IV): sequencing the most valuable type-strain genomes for metagenomic binning, comparative biology and taxonomic classification.</title>
        <authorList>
            <person name="Goeker M."/>
        </authorList>
    </citation>
    <scope>NUCLEOTIDE SEQUENCE [LARGE SCALE GENOMIC DNA]</scope>
    <source>
        <strain evidence="3 4">DSM 26438</strain>
    </source>
</reference>
<dbReference type="InterPro" id="IPR013321">
    <property type="entry name" value="Arc_rbn_hlx_hlx"/>
</dbReference>
<dbReference type="RefSeq" id="WP_183893976.1">
    <property type="nucleotide sequence ID" value="NZ_JACIDV010000002.1"/>
</dbReference>
<dbReference type="InterPro" id="IPR005569">
    <property type="entry name" value="Arc_DNA-bd_dom"/>
</dbReference>
<protein>
    <recommendedName>
        <fullName evidence="2">Arc-like DNA binding domain-containing protein</fullName>
    </recommendedName>
</protein>